<name>A0A106BXK3_SHEFR</name>
<dbReference type="RefSeq" id="WP_059747199.1">
    <property type="nucleotide sequence ID" value="NZ_LRDC01000047.1"/>
</dbReference>
<dbReference type="AlphaFoldDB" id="A0A106BXK3"/>
<evidence type="ECO:0000313" key="2">
    <source>
        <dbReference type="Proteomes" id="UP000055702"/>
    </source>
</evidence>
<dbReference type="Proteomes" id="UP000055702">
    <property type="component" value="Unassembled WGS sequence"/>
</dbReference>
<evidence type="ECO:0000313" key="1">
    <source>
        <dbReference type="EMBL" id="KVX00452.1"/>
    </source>
</evidence>
<organism evidence="1">
    <name type="scientific">Shewanella frigidimarina</name>
    <dbReference type="NCBI Taxonomy" id="56812"/>
    <lineage>
        <taxon>Bacteria</taxon>
        <taxon>Pseudomonadati</taxon>
        <taxon>Pseudomonadota</taxon>
        <taxon>Gammaproteobacteria</taxon>
        <taxon>Alteromonadales</taxon>
        <taxon>Shewanellaceae</taxon>
        <taxon>Shewanella</taxon>
    </lineage>
</organism>
<dbReference type="EMBL" id="LRDC01000047">
    <property type="protein sequence ID" value="KVX00452.1"/>
    <property type="molecule type" value="Genomic_DNA"/>
</dbReference>
<comment type="caution">
    <text evidence="1">The sequence shown here is derived from an EMBL/GenBank/DDBJ whole genome shotgun (WGS) entry which is preliminary data.</text>
</comment>
<protein>
    <submittedName>
        <fullName evidence="1">Uncharacterized protein</fullName>
    </submittedName>
</protein>
<gene>
    <name evidence="1" type="ORF">AWJ07_20690</name>
</gene>
<reference evidence="1 2" key="1">
    <citation type="submission" date="2016-01" db="EMBL/GenBank/DDBJ databases">
        <title>Draft genome of the antarctic isolate Shewanella frigidimarina Ag06-30.</title>
        <authorList>
            <person name="Parmeciano Di Noto G."/>
            <person name="Vazquez S."/>
            <person name="Mac Cormack W."/>
            <person name="Iriarte A."/>
            <person name="Quiroga C."/>
        </authorList>
    </citation>
    <scope>NUCLEOTIDE SEQUENCE [LARGE SCALE GENOMIC DNA]</scope>
    <source>
        <strain evidence="1 2">Ag06-30</strain>
    </source>
</reference>
<accession>A0A106BXK3</accession>
<proteinExistence type="predicted"/>
<sequence length="126" mass="14302">MFDENIEYTRTDIQALVGGELQTYLPQKNKRILAGCFNGELNPECPNEVQAGNKPQVKLKAELLLTQQENVFPVFTKTTMKSKHYRYKGLFRCVGGSNERELLNIAEQKSGRHGQLTYVLSLQQAP</sequence>